<dbReference type="RefSeq" id="WP_177205964.1">
    <property type="nucleotide sequence ID" value="NZ_FONL01000010.1"/>
</dbReference>
<protein>
    <recommendedName>
        <fullName evidence="1">SHOCT-like domain-containing protein</fullName>
    </recommendedName>
</protein>
<dbReference type="Pfam" id="PF20612">
    <property type="entry name" value="SHOCT_2"/>
    <property type="match status" value="1"/>
</dbReference>
<dbReference type="STRING" id="1123323.SAMN05216245_1105"/>
<name>A0A1I2BTR9_9FIRM</name>
<dbReference type="AlphaFoldDB" id="A0A1I2BTR9"/>
<feature type="domain" description="SHOCT-like" evidence="1">
    <location>
        <begin position="1"/>
        <end position="48"/>
    </location>
</feature>
<evidence type="ECO:0000313" key="2">
    <source>
        <dbReference type="EMBL" id="SFE59489.1"/>
    </source>
</evidence>
<organism evidence="2 3">
    <name type="scientific">Succiniclasticum ruminis DSM 9236</name>
    <dbReference type="NCBI Taxonomy" id="1123323"/>
    <lineage>
        <taxon>Bacteria</taxon>
        <taxon>Bacillati</taxon>
        <taxon>Bacillota</taxon>
        <taxon>Negativicutes</taxon>
        <taxon>Acidaminococcales</taxon>
        <taxon>Acidaminococcaceae</taxon>
        <taxon>Succiniclasticum</taxon>
    </lineage>
</organism>
<proteinExistence type="predicted"/>
<accession>A0A1I2BTR9</accession>
<gene>
    <name evidence="2" type="ORF">SAMN05216245_1105</name>
</gene>
<evidence type="ECO:0000259" key="1">
    <source>
        <dbReference type="Pfam" id="PF20612"/>
    </source>
</evidence>
<dbReference type="EMBL" id="FONL01000010">
    <property type="protein sequence ID" value="SFE59489.1"/>
    <property type="molecule type" value="Genomic_DNA"/>
</dbReference>
<dbReference type="Proteomes" id="UP000198896">
    <property type="component" value="Unassembled WGS sequence"/>
</dbReference>
<evidence type="ECO:0000313" key="3">
    <source>
        <dbReference type="Proteomes" id="UP000198896"/>
    </source>
</evidence>
<reference evidence="2 3" key="1">
    <citation type="submission" date="2016-10" db="EMBL/GenBank/DDBJ databases">
        <authorList>
            <person name="de Groot N.N."/>
        </authorList>
    </citation>
    <scope>NUCLEOTIDE SEQUENCE [LARGE SCALE GENOMIC DNA]</scope>
    <source>
        <strain evidence="2 3">DSM 9236</strain>
    </source>
</reference>
<sequence>MERETFHSQMMYSVTMAIVRKSLKEGVITQEEYDAADRLMREKYTPVMT</sequence>
<keyword evidence="3" id="KW-1185">Reference proteome</keyword>
<dbReference type="InterPro" id="IPR046749">
    <property type="entry name" value="SHOCT_2"/>
</dbReference>